<evidence type="ECO:0000256" key="1">
    <source>
        <dbReference type="SAM" id="MobiDB-lite"/>
    </source>
</evidence>
<keyword evidence="2" id="KW-1133">Transmembrane helix</keyword>
<protein>
    <submittedName>
        <fullName evidence="3">Uncharacterized protein</fullName>
    </submittedName>
</protein>
<sequence length="285" mass="32940">MESLILGDMKKATKLAIVKQNHLQRSMYCALICFILGILCINMFILTQGPLDINQHMSIEHEAHSVLRRGKASSSKKRKSLPSRRSWRARSASWPKKLKNWASVDDQDLFLRQLLLKQKEYILENNGVCHNESDLVKAPRLFDDIAIKLMQYYQDGNGDYYYLDMYGKIYEDWFKENDNTPKGYVPWKVLSSFVPPSTDSDALPPIMKSYLDVCVYVIMSDTQVREERLMARLDANVVEAMAMEDYMMAQFASIKDAFFAQKASSFNFDFDDFIAHPDPCPSHLQ</sequence>
<feature type="transmembrane region" description="Helical" evidence="2">
    <location>
        <begin position="27"/>
        <end position="46"/>
    </location>
</feature>
<evidence type="ECO:0000313" key="3">
    <source>
        <dbReference type="EMBL" id="CAI8616507.1"/>
    </source>
</evidence>
<reference evidence="3 4" key="1">
    <citation type="submission" date="2023-01" db="EMBL/GenBank/DDBJ databases">
        <authorList>
            <person name="Kreplak J."/>
        </authorList>
    </citation>
    <scope>NUCLEOTIDE SEQUENCE [LARGE SCALE GENOMIC DNA]</scope>
</reference>
<organism evidence="3 4">
    <name type="scientific">Vicia faba</name>
    <name type="common">Broad bean</name>
    <name type="synonym">Faba vulgaris</name>
    <dbReference type="NCBI Taxonomy" id="3906"/>
    <lineage>
        <taxon>Eukaryota</taxon>
        <taxon>Viridiplantae</taxon>
        <taxon>Streptophyta</taxon>
        <taxon>Embryophyta</taxon>
        <taxon>Tracheophyta</taxon>
        <taxon>Spermatophyta</taxon>
        <taxon>Magnoliopsida</taxon>
        <taxon>eudicotyledons</taxon>
        <taxon>Gunneridae</taxon>
        <taxon>Pentapetalae</taxon>
        <taxon>rosids</taxon>
        <taxon>fabids</taxon>
        <taxon>Fabales</taxon>
        <taxon>Fabaceae</taxon>
        <taxon>Papilionoideae</taxon>
        <taxon>50 kb inversion clade</taxon>
        <taxon>NPAAA clade</taxon>
        <taxon>Hologalegina</taxon>
        <taxon>IRL clade</taxon>
        <taxon>Fabeae</taxon>
        <taxon>Vicia</taxon>
    </lineage>
</organism>
<proteinExistence type="predicted"/>
<gene>
    <name evidence="3" type="ORF">VFH_VI032360</name>
</gene>
<dbReference type="EMBL" id="OX451741">
    <property type="protein sequence ID" value="CAI8616507.1"/>
    <property type="molecule type" value="Genomic_DNA"/>
</dbReference>
<name>A0AAV1B2H6_VICFA</name>
<evidence type="ECO:0000313" key="4">
    <source>
        <dbReference type="Proteomes" id="UP001157006"/>
    </source>
</evidence>
<feature type="region of interest" description="Disordered" evidence="1">
    <location>
        <begin position="67"/>
        <end position="88"/>
    </location>
</feature>
<accession>A0AAV1B2H6</accession>
<dbReference type="AlphaFoldDB" id="A0AAV1B2H6"/>
<keyword evidence="2" id="KW-0472">Membrane</keyword>
<dbReference type="Proteomes" id="UP001157006">
    <property type="component" value="Chromosome 6"/>
</dbReference>
<keyword evidence="4" id="KW-1185">Reference proteome</keyword>
<evidence type="ECO:0000256" key="2">
    <source>
        <dbReference type="SAM" id="Phobius"/>
    </source>
</evidence>
<keyword evidence="2" id="KW-0812">Transmembrane</keyword>